<dbReference type="RefSeq" id="XP_067488256.1">
    <property type="nucleotide sequence ID" value="XM_067636662.1"/>
</dbReference>
<reference evidence="1 2" key="1">
    <citation type="submission" date="2019-01" db="EMBL/GenBank/DDBJ databases">
        <title>Intercellular communication is required for trap formation in the nematode-trapping fungus Duddingtonia flagrans.</title>
        <authorList>
            <person name="Youssar L."/>
            <person name="Wernet V."/>
            <person name="Hensel N."/>
            <person name="Hildebrandt H.-G."/>
            <person name="Fischer R."/>
        </authorList>
    </citation>
    <scope>NUCLEOTIDE SEQUENCE [LARGE SCALE GENOMIC DNA]</scope>
    <source>
        <strain evidence="1 2">CBS H-5679</strain>
    </source>
</reference>
<dbReference type="VEuPathDB" id="FungiDB:DFL_007127"/>
<evidence type="ECO:0000313" key="1">
    <source>
        <dbReference type="EMBL" id="RVD82712.1"/>
    </source>
</evidence>
<dbReference type="OrthoDB" id="5271273at2759"/>
<name>A0A436ZV53_ARTFL</name>
<dbReference type="PROSITE" id="PS51257">
    <property type="entry name" value="PROKAR_LIPOPROTEIN"/>
    <property type="match status" value="1"/>
</dbReference>
<comment type="caution">
    <text evidence="1">The sequence shown here is derived from an EMBL/GenBank/DDBJ whole genome shotgun (WGS) entry which is preliminary data.</text>
</comment>
<dbReference type="AlphaFoldDB" id="A0A436ZV53"/>
<sequence>MESKAWYCRQKQKLLLTTSYFAIFTGCLFYIPGASAIPMYNQIRDIPFQSRPKLVNRHHGREVALPPGSTASDGSGDVVFYGEECTMGIYEGTFRNKNGPVDTGPGARWEGYPLGTRFTGPDHSVFPDNKCVNIRDLHPALPNQVSSYVVTGYCECRFYDHENCPNEPGEGGFSAYNREDASLWRNGPDDDTLESFACWYTKHFNEFEFCSIKFAENPSAAIGRPVSPIDVLKPQPPGQVIDKIFRKEDMTDSLTRGEGETDCQKLPEGIVLNYYKINGCSCRFFTSDNCDEASYSFVDGNPGRIEKIYRLPRDLRSYRCLVPFGIPWVARDDL</sequence>
<evidence type="ECO:0000313" key="2">
    <source>
        <dbReference type="Proteomes" id="UP000283090"/>
    </source>
</evidence>
<gene>
    <name evidence="1" type="ORF">DFL_007127</name>
</gene>
<accession>A0A436ZV53</accession>
<dbReference type="Proteomes" id="UP000283090">
    <property type="component" value="Unassembled WGS sequence"/>
</dbReference>
<protein>
    <submittedName>
        <fullName evidence="1">Uncharacterized protein</fullName>
    </submittedName>
</protein>
<dbReference type="GeneID" id="93589438"/>
<organism evidence="1 2">
    <name type="scientific">Arthrobotrys flagrans</name>
    <name type="common">Nematode-trapping fungus</name>
    <name type="synonym">Trichothecium flagrans</name>
    <dbReference type="NCBI Taxonomy" id="97331"/>
    <lineage>
        <taxon>Eukaryota</taxon>
        <taxon>Fungi</taxon>
        <taxon>Dikarya</taxon>
        <taxon>Ascomycota</taxon>
        <taxon>Pezizomycotina</taxon>
        <taxon>Orbiliomycetes</taxon>
        <taxon>Orbiliales</taxon>
        <taxon>Orbiliaceae</taxon>
        <taxon>Arthrobotrys</taxon>
    </lineage>
</organism>
<proteinExistence type="predicted"/>
<keyword evidence="2" id="KW-1185">Reference proteome</keyword>
<dbReference type="EMBL" id="SAEB01000009">
    <property type="protein sequence ID" value="RVD82712.1"/>
    <property type="molecule type" value="Genomic_DNA"/>
</dbReference>